<dbReference type="eggNOG" id="ENOG502S1F9">
    <property type="taxonomic scope" value="Eukaryota"/>
</dbReference>
<evidence type="ECO:0000313" key="2">
    <source>
        <dbReference type="EMBL" id="KQK15949.1"/>
    </source>
</evidence>
<dbReference type="STRING" id="15368.I1GTV4"/>
<sequence>MKKKPVVICCSVLLALIVVLAIVFISLYFTVFRPRSPHVEATVVSTRITQVEITFPPKLNLSFSVDVTVRNPNYASFRYGDVMTQLTYYGNPVGQSVVLAGEVGARTTQTVEALVVVEADKVVYTLPFIPDVLAGALPFETRTTVAGKAVVLGTLKISATSVVTCRITTNPIKQESTSECTSTARVG</sequence>
<evidence type="ECO:0000313" key="4">
    <source>
        <dbReference type="Proteomes" id="UP000008810"/>
    </source>
</evidence>
<dbReference type="HOGENOM" id="CLU_050605_4_1_1"/>
<evidence type="ECO:0000259" key="1">
    <source>
        <dbReference type="Pfam" id="PF03168"/>
    </source>
</evidence>
<dbReference type="InParanoid" id="I1GTV4"/>
<name>I1GTV4_BRADI</name>
<reference evidence="2 3" key="1">
    <citation type="journal article" date="2010" name="Nature">
        <title>Genome sequencing and analysis of the model grass Brachypodium distachyon.</title>
        <authorList>
            <consortium name="International Brachypodium Initiative"/>
        </authorList>
    </citation>
    <scope>NUCLEOTIDE SEQUENCE [LARGE SCALE GENOMIC DNA]</scope>
    <source>
        <strain evidence="2 3">Bd21</strain>
    </source>
</reference>
<dbReference type="PANTHER" id="PTHR31852">
    <property type="entry name" value="LATE EMBRYOGENESIS ABUNDANT (LEA) HYDROXYPROLINE-RICH GLYCOPROTEIN FAMILY"/>
    <property type="match status" value="1"/>
</dbReference>
<dbReference type="EnsemblPlants" id="KQK15949">
    <property type="protein sequence ID" value="KQK15949"/>
    <property type="gene ID" value="BRADI_1g25960v3"/>
</dbReference>
<reference evidence="3" key="3">
    <citation type="submission" date="2018-08" db="UniProtKB">
        <authorList>
            <consortium name="EnsemblPlants"/>
        </authorList>
    </citation>
    <scope>IDENTIFICATION</scope>
    <source>
        <strain evidence="3">cv. Bd21</strain>
    </source>
</reference>
<dbReference type="SUPFAM" id="SSF117070">
    <property type="entry name" value="LEA14-like"/>
    <property type="match status" value="1"/>
</dbReference>
<accession>I1GTV4</accession>
<dbReference type="OrthoDB" id="1894389at2759"/>
<dbReference type="Gramene" id="KQK15949">
    <property type="protein sequence ID" value="KQK15949"/>
    <property type="gene ID" value="BRADI_1g25960v3"/>
</dbReference>
<organism evidence="2">
    <name type="scientific">Brachypodium distachyon</name>
    <name type="common">Purple false brome</name>
    <name type="synonym">Trachynia distachya</name>
    <dbReference type="NCBI Taxonomy" id="15368"/>
    <lineage>
        <taxon>Eukaryota</taxon>
        <taxon>Viridiplantae</taxon>
        <taxon>Streptophyta</taxon>
        <taxon>Embryophyta</taxon>
        <taxon>Tracheophyta</taxon>
        <taxon>Spermatophyta</taxon>
        <taxon>Magnoliopsida</taxon>
        <taxon>Liliopsida</taxon>
        <taxon>Poales</taxon>
        <taxon>Poaceae</taxon>
        <taxon>BOP clade</taxon>
        <taxon>Pooideae</taxon>
        <taxon>Stipodae</taxon>
        <taxon>Brachypodieae</taxon>
        <taxon>Brachypodium</taxon>
    </lineage>
</organism>
<protein>
    <recommendedName>
        <fullName evidence="1">Late embryogenesis abundant protein LEA-2 subgroup domain-containing protein</fullName>
    </recommendedName>
</protein>
<dbReference type="Proteomes" id="UP000008810">
    <property type="component" value="Chromosome 1"/>
</dbReference>
<dbReference type="InterPro" id="IPR055301">
    <property type="entry name" value="Lea14-like_2"/>
</dbReference>
<feature type="domain" description="Late embryogenesis abundant protein LEA-2 subgroup" evidence="1">
    <location>
        <begin position="67"/>
        <end position="158"/>
    </location>
</feature>
<dbReference type="OMA" id="QCTSTVH"/>
<evidence type="ECO:0000313" key="3">
    <source>
        <dbReference type="EnsemblPlants" id="KQK15949"/>
    </source>
</evidence>
<dbReference type="Pfam" id="PF03168">
    <property type="entry name" value="LEA_2"/>
    <property type="match status" value="1"/>
</dbReference>
<dbReference type="InterPro" id="IPR004864">
    <property type="entry name" value="LEA_2"/>
</dbReference>
<dbReference type="Gene3D" id="2.60.40.1820">
    <property type="match status" value="1"/>
</dbReference>
<reference evidence="2" key="2">
    <citation type="submission" date="2017-06" db="EMBL/GenBank/DDBJ databases">
        <title>WGS assembly of Brachypodium distachyon.</title>
        <authorList>
            <consortium name="The International Brachypodium Initiative"/>
            <person name="Lucas S."/>
            <person name="Harmon-Smith M."/>
            <person name="Lail K."/>
            <person name="Tice H."/>
            <person name="Grimwood J."/>
            <person name="Bruce D."/>
            <person name="Barry K."/>
            <person name="Shu S."/>
            <person name="Lindquist E."/>
            <person name="Wang M."/>
            <person name="Pitluck S."/>
            <person name="Vogel J.P."/>
            <person name="Garvin D.F."/>
            <person name="Mockler T.C."/>
            <person name="Schmutz J."/>
            <person name="Rokhsar D."/>
            <person name="Bevan M.W."/>
        </authorList>
    </citation>
    <scope>NUCLEOTIDE SEQUENCE</scope>
    <source>
        <strain evidence="2">Bd21</strain>
    </source>
</reference>
<proteinExistence type="predicted"/>
<gene>
    <name evidence="2" type="ORF">BRADI_1g25960v3</name>
</gene>
<keyword evidence="4" id="KW-1185">Reference proteome</keyword>
<dbReference type="AlphaFoldDB" id="I1GTV4"/>
<dbReference type="EMBL" id="CM000880">
    <property type="protein sequence ID" value="KQK15949.1"/>
    <property type="molecule type" value="Genomic_DNA"/>
</dbReference>
<dbReference type="FunCoup" id="I1GTV4">
    <property type="interactions" value="481"/>
</dbReference>